<dbReference type="RefSeq" id="WP_215792708.1">
    <property type="nucleotide sequence ID" value="NZ_JAHKKG010000011.1"/>
</dbReference>
<keyword evidence="4" id="KW-1185">Reference proteome</keyword>
<dbReference type="InterPro" id="IPR011990">
    <property type="entry name" value="TPR-like_helical_dom_sf"/>
</dbReference>
<name>A0ABS5YYI8_9ACTN</name>
<dbReference type="InterPro" id="IPR041664">
    <property type="entry name" value="AAA_16"/>
</dbReference>
<feature type="domain" description="Orc1-like AAA ATPase" evidence="2">
    <location>
        <begin position="3"/>
        <end position="77"/>
    </location>
</feature>
<proteinExistence type="predicted"/>
<dbReference type="Gene3D" id="1.25.40.10">
    <property type="entry name" value="Tetratricopeptide repeat domain"/>
    <property type="match status" value="1"/>
</dbReference>
<evidence type="ECO:0000313" key="3">
    <source>
        <dbReference type="EMBL" id="MBU2668453.1"/>
    </source>
</evidence>
<dbReference type="Pfam" id="PF13191">
    <property type="entry name" value="AAA_16"/>
    <property type="match status" value="1"/>
</dbReference>
<sequence>MAEFVGRRAELRELLGAACPPGLLVHGVAVRGVVVHGVEGIGKTRLAAELLRRLDDRETVRVPGAATVEELVTALGEPRAVTLVIDDLATVPRGGGRAEPVDPAVAGFLAAWVREPGPRRLVITSRYPVTLPGRTHEHLAELRLGPLTPGDAVRLMRSLPGLAPLSTEQQTRAWALCGGRPRALEDLDTLLCHGAVGFAEVAERLETVLAANGIGDPAGWASSWPQGGPLAEAVTSTVDDVLTQGLLEVRHHASRAGDTASRLGDAEEASGHRSRALAIDERLGERAGPAGWDQLGLAGDDPVTAERQLRRALAVDAERGNRAGMASGLHRLGLLCTLTGRLPAAVALHCRAFVVEFTIDAPLELAELSRLRAALGDAAFRRAAGQVLPARSMNGLARMLDDFNTEHAYN</sequence>
<comment type="caution">
    <text evidence="3">The sequence shown here is derived from an EMBL/GenBank/DDBJ whole genome shotgun (WGS) entry which is preliminary data.</text>
</comment>
<dbReference type="Gene3D" id="3.40.50.300">
    <property type="entry name" value="P-loop containing nucleotide triphosphate hydrolases"/>
    <property type="match status" value="1"/>
</dbReference>
<gene>
    <name evidence="3" type="ORF">KOI35_33565</name>
</gene>
<evidence type="ECO:0000256" key="1">
    <source>
        <dbReference type="SAM" id="MobiDB-lite"/>
    </source>
</evidence>
<evidence type="ECO:0000313" key="4">
    <source>
        <dbReference type="Proteomes" id="UP001519654"/>
    </source>
</evidence>
<dbReference type="InterPro" id="IPR027417">
    <property type="entry name" value="P-loop_NTPase"/>
</dbReference>
<feature type="region of interest" description="Disordered" evidence="1">
    <location>
        <begin position="252"/>
        <end position="274"/>
    </location>
</feature>
<organism evidence="3 4">
    <name type="scientific">Paractinoplanes bogorensis</name>
    <dbReference type="NCBI Taxonomy" id="1610840"/>
    <lineage>
        <taxon>Bacteria</taxon>
        <taxon>Bacillati</taxon>
        <taxon>Actinomycetota</taxon>
        <taxon>Actinomycetes</taxon>
        <taxon>Micromonosporales</taxon>
        <taxon>Micromonosporaceae</taxon>
        <taxon>Paractinoplanes</taxon>
    </lineage>
</organism>
<keyword evidence="3" id="KW-0067">ATP-binding</keyword>
<dbReference type="EMBL" id="JAHKKG010000011">
    <property type="protein sequence ID" value="MBU2668453.1"/>
    <property type="molecule type" value="Genomic_DNA"/>
</dbReference>
<dbReference type="Proteomes" id="UP001519654">
    <property type="component" value="Unassembled WGS sequence"/>
</dbReference>
<keyword evidence="3" id="KW-0547">Nucleotide-binding</keyword>
<reference evidence="3 4" key="1">
    <citation type="submission" date="2021-06" db="EMBL/GenBank/DDBJ databases">
        <title>Actinoplanes lichenicola sp. nov., and Actinoplanes ovalisporus sp. nov., isolated from lichen in Thailand.</title>
        <authorList>
            <person name="Saeng-In P."/>
            <person name="Kanchanasin P."/>
            <person name="Yuki M."/>
            <person name="Kudo T."/>
            <person name="Ohkuma M."/>
            <person name="Phongsopitanun W."/>
            <person name="Tanasupawat S."/>
        </authorList>
    </citation>
    <scope>NUCLEOTIDE SEQUENCE [LARGE SCALE GENOMIC DNA]</scope>
    <source>
        <strain evidence="3 4">NBRC 110975</strain>
    </source>
</reference>
<evidence type="ECO:0000259" key="2">
    <source>
        <dbReference type="Pfam" id="PF13191"/>
    </source>
</evidence>
<accession>A0ABS5YYI8</accession>
<dbReference type="SUPFAM" id="SSF48452">
    <property type="entry name" value="TPR-like"/>
    <property type="match status" value="1"/>
</dbReference>
<protein>
    <submittedName>
        <fullName evidence="3">ATP-binding protein</fullName>
    </submittedName>
</protein>
<dbReference type="GO" id="GO:0005524">
    <property type="term" value="F:ATP binding"/>
    <property type="evidence" value="ECO:0007669"/>
    <property type="project" value="UniProtKB-KW"/>
</dbReference>
<dbReference type="SUPFAM" id="SSF52540">
    <property type="entry name" value="P-loop containing nucleoside triphosphate hydrolases"/>
    <property type="match status" value="1"/>
</dbReference>